<comment type="similarity">
    <text evidence="2">Belongs to the nematode transthyretin-like family.</text>
</comment>
<dbReference type="AlphaFoldDB" id="A0A183D6T8"/>
<dbReference type="GO" id="GO:0005576">
    <property type="term" value="C:extracellular region"/>
    <property type="evidence" value="ECO:0007669"/>
    <property type="project" value="UniProtKB-SubCell"/>
</dbReference>
<keyword evidence="4 5" id="KW-0732">Signal</keyword>
<dbReference type="Pfam" id="PF01060">
    <property type="entry name" value="TTR-52"/>
    <property type="match status" value="1"/>
</dbReference>
<accession>A0A183D6T8</accession>
<protein>
    <submittedName>
        <fullName evidence="8">Transthyretin-like family protein</fullName>
    </submittedName>
</protein>
<evidence type="ECO:0000313" key="6">
    <source>
        <dbReference type="EMBL" id="VDK44817.1"/>
    </source>
</evidence>
<feature type="chain" id="PRO_5043138666" evidence="5">
    <location>
        <begin position="22"/>
        <end position="139"/>
    </location>
</feature>
<reference evidence="8" key="1">
    <citation type="submission" date="2016-06" db="UniProtKB">
        <authorList>
            <consortium name="WormBaseParasite"/>
        </authorList>
    </citation>
    <scope>IDENTIFICATION</scope>
</reference>
<dbReference type="EMBL" id="UYRT01008339">
    <property type="protein sequence ID" value="VDK44817.1"/>
    <property type="molecule type" value="Genomic_DNA"/>
</dbReference>
<comment type="subcellular location">
    <subcellularLocation>
        <location evidence="1">Secreted</location>
    </subcellularLocation>
</comment>
<dbReference type="Proteomes" id="UP000271098">
    <property type="component" value="Unassembled WGS sequence"/>
</dbReference>
<reference evidence="6 7" key="2">
    <citation type="submission" date="2018-11" db="EMBL/GenBank/DDBJ databases">
        <authorList>
            <consortium name="Pathogen Informatics"/>
        </authorList>
    </citation>
    <scope>NUCLEOTIDE SEQUENCE [LARGE SCALE GENOMIC DNA]</scope>
</reference>
<evidence type="ECO:0000256" key="4">
    <source>
        <dbReference type="ARBA" id="ARBA00022729"/>
    </source>
</evidence>
<evidence type="ECO:0000313" key="8">
    <source>
        <dbReference type="WBParaSite" id="GPUH_0000443601-mRNA-1"/>
    </source>
</evidence>
<keyword evidence="3" id="KW-0964">Secreted</keyword>
<organism evidence="8">
    <name type="scientific">Gongylonema pulchrum</name>
    <dbReference type="NCBI Taxonomy" id="637853"/>
    <lineage>
        <taxon>Eukaryota</taxon>
        <taxon>Metazoa</taxon>
        <taxon>Ecdysozoa</taxon>
        <taxon>Nematoda</taxon>
        <taxon>Chromadorea</taxon>
        <taxon>Rhabditida</taxon>
        <taxon>Spirurina</taxon>
        <taxon>Spiruromorpha</taxon>
        <taxon>Spiruroidea</taxon>
        <taxon>Gongylonematidae</taxon>
        <taxon>Gongylonema</taxon>
    </lineage>
</organism>
<dbReference type="WBParaSite" id="GPUH_0000443601-mRNA-1">
    <property type="protein sequence ID" value="GPUH_0000443601-mRNA-1"/>
    <property type="gene ID" value="GPUH_0000443601"/>
</dbReference>
<evidence type="ECO:0000256" key="5">
    <source>
        <dbReference type="SAM" id="SignalP"/>
    </source>
</evidence>
<evidence type="ECO:0000256" key="2">
    <source>
        <dbReference type="ARBA" id="ARBA00010112"/>
    </source>
</evidence>
<name>A0A183D6T8_9BILA</name>
<sequence length="139" mass="15999">MSTQLQLLFLFLAVVSQPALGLLGSKKNATVTGQLNCGRNYYADVKVEMWEADTFDRDDKLNTTYSDDRGKFRVFGQTREIRNIEPYVLIYHNCENGRHDVRCQIRDRFDVPKSYQGKVYDLGAVDLSGATKKRKKKCH</sequence>
<evidence type="ECO:0000313" key="7">
    <source>
        <dbReference type="Proteomes" id="UP000271098"/>
    </source>
</evidence>
<keyword evidence="7" id="KW-1185">Reference proteome</keyword>
<proteinExistence type="inferred from homology"/>
<evidence type="ECO:0000256" key="1">
    <source>
        <dbReference type="ARBA" id="ARBA00004613"/>
    </source>
</evidence>
<feature type="signal peptide" evidence="5">
    <location>
        <begin position="1"/>
        <end position="21"/>
    </location>
</feature>
<dbReference type="Gene3D" id="2.60.40.3330">
    <property type="match status" value="1"/>
</dbReference>
<dbReference type="InterPro" id="IPR001534">
    <property type="entry name" value="Transthyretin-like"/>
</dbReference>
<dbReference type="GO" id="GO:0009986">
    <property type="term" value="C:cell surface"/>
    <property type="evidence" value="ECO:0007669"/>
    <property type="project" value="InterPro"/>
</dbReference>
<evidence type="ECO:0000256" key="3">
    <source>
        <dbReference type="ARBA" id="ARBA00022525"/>
    </source>
</evidence>
<dbReference type="OrthoDB" id="5826894at2759"/>
<gene>
    <name evidence="6" type="ORF">GPUH_LOCUS4429</name>
</gene>
<dbReference type="InterPro" id="IPR038479">
    <property type="entry name" value="Transthyretin-like_sf"/>
</dbReference>
<dbReference type="PANTHER" id="PTHR21700">
    <property type="entry name" value="TRANSTHYRETIN-LIKE FAMILY PROTEIN-RELATED"/>
    <property type="match status" value="1"/>
</dbReference>